<dbReference type="EMBL" id="NGAF01000018">
    <property type="protein sequence ID" value="OXR41701.1"/>
    <property type="molecule type" value="Genomic_DNA"/>
</dbReference>
<dbReference type="Proteomes" id="UP000215506">
    <property type="component" value="Unassembled WGS sequence"/>
</dbReference>
<evidence type="ECO:0000313" key="1">
    <source>
        <dbReference type="EMBL" id="OXR41701.1"/>
    </source>
</evidence>
<keyword evidence="2" id="KW-1185">Reference proteome</keyword>
<reference evidence="1 2" key="1">
    <citation type="submission" date="2017-07" db="EMBL/GenBank/DDBJ databases">
        <title>First draft Genome Sequence of Nocardia cerradoensis isolated from human infection.</title>
        <authorList>
            <person name="Carrasco G."/>
        </authorList>
    </citation>
    <scope>NUCLEOTIDE SEQUENCE [LARGE SCALE GENOMIC DNA]</scope>
    <source>
        <strain evidence="1 2">CNM20130759</strain>
    </source>
</reference>
<proteinExistence type="predicted"/>
<evidence type="ECO:0008006" key="3">
    <source>
        <dbReference type="Google" id="ProtNLM"/>
    </source>
</evidence>
<accession>A0A231GYU8</accession>
<dbReference type="AlphaFoldDB" id="A0A231GYU8"/>
<comment type="caution">
    <text evidence="1">The sequence shown here is derived from an EMBL/GenBank/DDBJ whole genome shotgun (WGS) entry which is preliminary data.</text>
</comment>
<sequence>MALAVVDTRQWSRFSELASLINQSQKYHVSTIAGRGDIEGLGYRKRGLVVGPAEYLAGLQFGTVLVAGIPDLSHGSRTPSEITRLLSLLYLGISRAENEVRVFVNDDDGGVPEVLQRAIANSLVVLTKGSLV</sequence>
<gene>
    <name evidence="1" type="ORF">B7C42_06342</name>
</gene>
<name>A0A231GYU8_9NOCA</name>
<organism evidence="1 2">
    <name type="scientific">Nocardia cerradoensis</name>
    <dbReference type="NCBI Taxonomy" id="85688"/>
    <lineage>
        <taxon>Bacteria</taxon>
        <taxon>Bacillati</taxon>
        <taxon>Actinomycetota</taxon>
        <taxon>Actinomycetes</taxon>
        <taxon>Mycobacteriales</taxon>
        <taxon>Nocardiaceae</taxon>
        <taxon>Nocardia</taxon>
    </lineage>
</organism>
<evidence type="ECO:0000313" key="2">
    <source>
        <dbReference type="Proteomes" id="UP000215506"/>
    </source>
</evidence>
<protein>
    <recommendedName>
        <fullName evidence="3">UvrD-like helicase C-terminal domain-containing protein</fullName>
    </recommendedName>
</protein>